<dbReference type="AlphaFoldDB" id="A8NBC7"/>
<evidence type="ECO:0000313" key="3">
    <source>
        <dbReference type="Proteomes" id="UP000001861"/>
    </source>
</evidence>
<evidence type="ECO:0000313" key="2">
    <source>
        <dbReference type="EMBL" id="EAU89681.2"/>
    </source>
</evidence>
<comment type="caution">
    <text evidence="2">The sequence shown here is derived from an EMBL/GenBank/DDBJ whole genome shotgun (WGS) entry which is preliminary data.</text>
</comment>
<dbReference type="KEGG" id="cci:CC1G_10708"/>
<dbReference type="VEuPathDB" id="FungiDB:CC1G_10708"/>
<dbReference type="EMBL" id="AACS02000009">
    <property type="protein sequence ID" value="EAU89681.2"/>
    <property type="molecule type" value="Genomic_DNA"/>
</dbReference>
<organism evidence="2 3">
    <name type="scientific">Coprinopsis cinerea (strain Okayama-7 / 130 / ATCC MYA-4618 / FGSC 9003)</name>
    <name type="common">Inky cap fungus</name>
    <name type="synonym">Hormographiella aspergillata</name>
    <dbReference type="NCBI Taxonomy" id="240176"/>
    <lineage>
        <taxon>Eukaryota</taxon>
        <taxon>Fungi</taxon>
        <taxon>Dikarya</taxon>
        <taxon>Basidiomycota</taxon>
        <taxon>Agaricomycotina</taxon>
        <taxon>Agaricomycetes</taxon>
        <taxon>Agaricomycetidae</taxon>
        <taxon>Agaricales</taxon>
        <taxon>Agaricineae</taxon>
        <taxon>Psathyrellaceae</taxon>
        <taxon>Coprinopsis</taxon>
    </lineage>
</organism>
<evidence type="ECO:0008006" key="4">
    <source>
        <dbReference type="Google" id="ProtNLM"/>
    </source>
</evidence>
<gene>
    <name evidence="2" type="ORF">CC1G_10708</name>
</gene>
<accession>A8NBC7</accession>
<dbReference type="InParanoid" id="A8NBC7"/>
<name>A8NBC7_COPC7</name>
<dbReference type="Proteomes" id="UP000001861">
    <property type="component" value="Unassembled WGS sequence"/>
</dbReference>
<keyword evidence="3" id="KW-1185">Reference proteome</keyword>
<sequence>MAHPRGYLRLKTCRLLHSQSQSRILWLQAVNNIYRRNGFPKPLLPPLDELNLRDLERLALTPSLFLRLVEGNHDEHIAPHSTRVLDQSTPVDGTLDSEHGASDPVNPNLAVRLVFLVPSGRFLVTLSGPDYNSVHQGGEDEDPEFLCLWDLGLGDLYPFRSAPIAKVEVELRGFHGPQISLSKDGRAVRVVGYGSPSLDHIVVYAIRLDVPQPEWEIIAELFDFPDSCIAVVQSGFKDNRVFIDTGQGVQLVWDFENDAISKWRELQWTEHAHFFGNYVLSTVHKISERRGEMSLHQLPPFEPFDDIADALLPYSSIADIRSKWNGLTELRLGWKEWVSFDSPSWVPVEFVVFASRFPIYTDAGGRLGHGLEVYYIGTPRSGGDSTITDDGVAEGEDIEDVEGMVPVPRLAGLTTDFIGPLPDDSIPLNYSHLSYLDGRIFFVSTQLDSEMPLRITACRLPPESSLPVDSEEGTKLSAGPTSTSTSTLSWSTVLLDFPYSDDQQEVEVYGEKCGVCPFSGRVVVASRDPDRDIGKDDIRVMDFVRSPSPMVPTSSRSTTT</sequence>
<feature type="region of interest" description="Disordered" evidence="1">
    <location>
        <begin position="461"/>
        <end position="482"/>
    </location>
</feature>
<reference evidence="2 3" key="1">
    <citation type="journal article" date="2010" name="Proc. Natl. Acad. Sci. U.S.A.">
        <title>Insights into evolution of multicellular fungi from the assembled chromosomes of the mushroom Coprinopsis cinerea (Coprinus cinereus).</title>
        <authorList>
            <person name="Stajich J.E."/>
            <person name="Wilke S.K."/>
            <person name="Ahren D."/>
            <person name="Au C.H."/>
            <person name="Birren B.W."/>
            <person name="Borodovsky M."/>
            <person name="Burns C."/>
            <person name="Canback B."/>
            <person name="Casselton L.A."/>
            <person name="Cheng C.K."/>
            <person name="Deng J."/>
            <person name="Dietrich F.S."/>
            <person name="Fargo D.C."/>
            <person name="Farman M.L."/>
            <person name="Gathman A.C."/>
            <person name="Goldberg J."/>
            <person name="Guigo R."/>
            <person name="Hoegger P.J."/>
            <person name="Hooker J.B."/>
            <person name="Huggins A."/>
            <person name="James T.Y."/>
            <person name="Kamada T."/>
            <person name="Kilaru S."/>
            <person name="Kodira C."/>
            <person name="Kues U."/>
            <person name="Kupfer D."/>
            <person name="Kwan H.S."/>
            <person name="Lomsadze A."/>
            <person name="Li W."/>
            <person name="Lilly W.W."/>
            <person name="Ma L.J."/>
            <person name="Mackey A.J."/>
            <person name="Manning G."/>
            <person name="Martin F."/>
            <person name="Muraguchi H."/>
            <person name="Natvig D.O."/>
            <person name="Palmerini H."/>
            <person name="Ramesh M.A."/>
            <person name="Rehmeyer C.J."/>
            <person name="Roe B.A."/>
            <person name="Shenoy N."/>
            <person name="Stanke M."/>
            <person name="Ter-Hovhannisyan V."/>
            <person name="Tunlid A."/>
            <person name="Velagapudi R."/>
            <person name="Vision T.J."/>
            <person name="Zeng Q."/>
            <person name="Zolan M.E."/>
            <person name="Pukkila P.J."/>
        </authorList>
    </citation>
    <scope>NUCLEOTIDE SEQUENCE [LARGE SCALE GENOMIC DNA]</scope>
    <source>
        <strain evidence="3">Okayama-7 / 130 / ATCC MYA-4618 / FGSC 9003</strain>
    </source>
</reference>
<protein>
    <recommendedName>
        <fullName evidence="4">F-box domain-containing protein</fullName>
    </recommendedName>
</protein>
<dbReference type="HOGENOM" id="CLU_465405_0_0_1"/>
<dbReference type="RefSeq" id="XP_001832126.2">
    <property type="nucleotide sequence ID" value="XM_001832074.2"/>
</dbReference>
<evidence type="ECO:0000256" key="1">
    <source>
        <dbReference type="SAM" id="MobiDB-lite"/>
    </source>
</evidence>
<dbReference type="GeneID" id="6008611"/>
<proteinExistence type="predicted"/>